<dbReference type="SUPFAM" id="SSF53335">
    <property type="entry name" value="S-adenosyl-L-methionine-dependent methyltransferases"/>
    <property type="match status" value="1"/>
</dbReference>
<keyword evidence="2" id="KW-0808">Transferase</keyword>
<dbReference type="GO" id="GO:0010420">
    <property type="term" value="F:polyprenyldihydroxybenzoate methyltransferase activity"/>
    <property type="evidence" value="ECO:0007669"/>
    <property type="project" value="TreeGrafter"/>
</dbReference>
<dbReference type="Gene3D" id="3.40.50.150">
    <property type="entry name" value="Vaccinia Virus protein VP39"/>
    <property type="match status" value="1"/>
</dbReference>
<dbReference type="CDD" id="cd02440">
    <property type="entry name" value="AdoMet_MTases"/>
    <property type="match status" value="1"/>
</dbReference>
<keyword evidence="3" id="KW-0949">S-adenosyl-L-methionine</keyword>
<feature type="domain" description="Methyltransferase" evidence="4">
    <location>
        <begin position="66"/>
        <end position="157"/>
    </location>
</feature>
<comment type="caution">
    <text evidence="5">The sequence shown here is derived from an EMBL/GenBank/DDBJ whole genome shotgun (WGS) entry which is preliminary data.</text>
</comment>
<dbReference type="Pfam" id="PF13649">
    <property type="entry name" value="Methyltransf_25"/>
    <property type="match status" value="1"/>
</dbReference>
<organism evidence="5 6">
    <name type="scientific">Holothuria leucospilota</name>
    <name type="common">Black long sea cucumber</name>
    <name type="synonym">Mertensiothuria leucospilota</name>
    <dbReference type="NCBI Taxonomy" id="206669"/>
    <lineage>
        <taxon>Eukaryota</taxon>
        <taxon>Metazoa</taxon>
        <taxon>Echinodermata</taxon>
        <taxon>Eleutherozoa</taxon>
        <taxon>Echinozoa</taxon>
        <taxon>Holothuroidea</taxon>
        <taxon>Aspidochirotacea</taxon>
        <taxon>Aspidochirotida</taxon>
        <taxon>Holothuriidae</taxon>
        <taxon>Holothuria</taxon>
    </lineage>
</organism>
<keyword evidence="1 5" id="KW-0489">Methyltransferase</keyword>
<dbReference type="InterPro" id="IPR029063">
    <property type="entry name" value="SAM-dependent_MTases_sf"/>
</dbReference>
<evidence type="ECO:0000256" key="1">
    <source>
        <dbReference type="ARBA" id="ARBA00022603"/>
    </source>
</evidence>
<dbReference type="PANTHER" id="PTHR43464:SF19">
    <property type="entry name" value="UBIQUINONE BIOSYNTHESIS O-METHYLTRANSFERASE, MITOCHONDRIAL"/>
    <property type="match status" value="1"/>
</dbReference>
<reference evidence="5" key="1">
    <citation type="submission" date="2021-10" db="EMBL/GenBank/DDBJ databases">
        <title>Tropical sea cucumber genome reveals ecological adaptation and Cuvierian tubules defense mechanism.</title>
        <authorList>
            <person name="Chen T."/>
        </authorList>
    </citation>
    <scope>NUCLEOTIDE SEQUENCE</scope>
    <source>
        <strain evidence="5">Nanhai2018</strain>
        <tissue evidence="5">Muscle</tissue>
    </source>
</reference>
<keyword evidence="6" id="KW-1185">Reference proteome</keyword>
<evidence type="ECO:0000256" key="3">
    <source>
        <dbReference type="ARBA" id="ARBA00022691"/>
    </source>
</evidence>
<name>A0A9Q1CBA5_HOLLE</name>
<evidence type="ECO:0000256" key="2">
    <source>
        <dbReference type="ARBA" id="ARBA00022679"/>
    </source>
</evidence>
<protein>
    <submittedName>
        <fullName evidence="5">Methyltransferase-like protein 27</fullName>
    </submittedName>
</protein>
<proteinExistence type="predicted"/>
<dbReference type="InterPro" id="IPR041698">
    <property type="entry name" value="Methyltransf_25"/>
</dbReference>
<dbReference type="GO" id="GO:0032259">
    <property type="term" value="P:methylation"/>
    <property type="evidence" value="ECO:0007669"/>
    <property type="project" value="UniProtKB-KW"/>
</dbReference>
<evidence type="ECO:0000313" key="6">
    <source>
        <dbReference type="Proteomes" id="UP001152320"/>
    </source>
</evidence>
<accession>A0A9Q1CBA5</accession>
<dbReference type="EMBL" id="JAIZAY010000005">
    <property type="protein sequence ID" value="KAJ8041800.1"/>
    <property type="molecule type" value="Genomic_DNA"/>
</dbReference>
<sequence length="217" mass="24364">MAEVAEKCVTRMAVIADSKADSTKVKEYYDNWAETYTKDFASADYKGPRLGAEKLAQFVKDKKSLILDAGCGVGSVGSELKKLGYTNLDGVDLSPKSIEASKALNIYQRLFIDKLGDNRLDVEDDTYDALISIGTFIPGHVNQSAFPEFLRIVKPGGFIIIGMREEFLEMATEYQNGQLDGEMQRLADEKNWEWLQREPIKEFFAAKPGLHFVFKVL</sequence>
<dbReference type="Proteomes" id="UP001152320">
    <property type="component" value="Chromosome 5"/>
</dbReference>
<dbReference type="GO" id="GO:0005739">
    <property type="term" value="C:mitochondrion"/>
    <property type="evidence" value="ECO:0007669"/>
    <property type="project" value="TreeGrafter"/>
</dbReference>
<gene>
    <name evidence="5" type="ORF">HOLleu_12707</name>
</gene>
<dbReference type="OrthoDB" id="3647at2759"/>
<dbReference type="PANTHER" id="PTHR43464">
    <property type="entry name" value="METHYLTRANSFERASE"/>
    <property type="match status" value="1"/>
</dbReference>
<evidence type="ECO:0000313" key="5">
    <source>
        <dbReference type="EMBL" id="KAJ8041800.1"/>
    </source>
</evidence>
<evidence type="ECO:0000259" key="4">
    <source>
        <dbReference type="Pfam" id="PF13649"/>
    </source>
</evidence>
<dbReference type="AlphaFoldDB" id="A0A9Q1CBA5"/>